<dbReference type="PANTHER" id="PTHR21047">
    <property type="entry name" value="DTDP-6-DEOXY-D-GLUCOSE-3,5 EPIMERASE"/>
    <property type="match status" value="1"/>
</dbReference>
<comment type="caution">
    <text evidence="2">The sequence shown here is derived from an EMBL/GenBank/DDBJ whole genome shotgun (WGS) entry which is preliminary data.</text>
</comment>
<evidence type="ECO:0000313" key="3">
    <source>
        <dbReference type="Proteomes" id="UP000598217"/>
    </source>
</evidence>
<dbReference type="CDD" id="cd00438">
    <property type="entry name" value="cupin_RmlC"/>
    <property type="match status" value="1"/>
</dbReference>
<dbReference type="Gene3D" id="2.60.120.10">
    <property type="entry name" value="Jelly Rolls"/>
    <property type="match status" value="1"/>
</dbReference>
<name>A0ABR9HAN3_9ACTN</name>
<dbReference type="SUPFAM" id="SSF51182">
    <property type="entry name" value="RmlC-like cupins"/>
    <property type="match status" value="1"/>
</dbReference>
<keyword evidence="3" id="KW-1185">Reference proteome</keyword>
<accession>A0ABR9HAN3</accession>
<evidence type="ECO:0000256" key="1">
    <source>
        <dbReference type="ARBA" id="ARBA00010154"/>
    </source>
</evidence>
<organism evidence="2 3">
    <name type="scientific">Nocardiopsis terrae</name>
    <dbReference type="NCBI Taxonomy" id="372655"/>
    <lineage>
        <taxon>Bacteria</taxon>
        <taxon>Bacillati</taxon>
        <taxon>Actinomycetota</taxon>
        <taxon>Actinomycetes</taxon>
        <taxon>Streptosporangiales</taxon>
        <taxon>Nocardiopsidaceae</taxon>
        <taxon>Nocardiopsis</taxon>
    </lineage>
</organism>
<dbReference type="Proteomes" id="UP000598217">
    <property type="component" value="Unassembled WGS sequence"/>
</dbReference>
<dbReference type="InterPro" id="IPR011051">
    <property type="entry name" value="RmlC_Cupin_sf"/>
</dbReference>
<dbReference type="EMBL" id="JADBDY010000001">
    <property type="protein sequence ID" value="MBE1455966.1"/>
    <property type="molecule type" value="Genomic_DNA"/>
</dbReference>
<comment type="similarity">
    <text evidence="1">Belongs to the dTDP-4-dehydrorhamnose 3,5-epimerase family.</text>
</comment>
<reference evidence="2 3" key="1">
    <citation type="submission" date="2020-10" db="EMBL/GenBank/DDBJ databases">
        <title>Sequencing the genomes of 1000 actinobacteria strains.</title>
        <authorList>
            <person name="Klenk H.-P."/>
        </authorList>
    </citation>
    <scope>NUCLEOTIDE SEQUENCE [LARGE SCALE GENOMIC DNA]</scope>
    <source>
        <strain evidence="2 3">DSM 45157</strain>
    </source>
</reference>
<dbReference type="PANTHER" id="PTHR21047:SF2">
    <property type="entry name" value="THYMIDINE DIPHOSPHO-4-KETO-RHAMNOSE 3,5-EPIMERASE"/>
    <property type="match status" value="1"/>
</dbReference>
<evidence type="ECO:0000313" key="2">
    <source>
        <dbReference type="EMBL" id="MBE1455966.1"/>
    </source>
</evidence>
<proteinExistence type="inferred from homology"/>
<protein>
    <submittedName>
        <fullName evidence="2">Epimerase EvaD</fullName>
    </submittedName>
</protein>
<dbReference type="InterPro" id="IPR000888">
    <property type="entry name" value="RmlC-like"/>
</dbReference>
<dbReference type="Pfam" id="PF00908">
    <property type="entry name" value="dTDP_sugar_isom"/>
    <property type="match status" value="1"/>
</dbReference>
<dbReference type="InterPro" id="IPR014710">
    <property type="entry name" value="RmlC-like_jellyroll"/>
</dbReference>
<gene>
    <name evidence="2" type="ORF">H4W79_000180</name>
</gene>
<sequence>MRSRPLAVHGAHLFTPDVFPDHRGLFTAPHQREHFEAATGHRPPPVEQLAYSHSRRGVVRGVHFTRTPPGIATLAHCPTGTALDLVVDLRLGSPTFGRFDTVVLSPDDRSSVYLPVGVGHAFVALEEDTVMSYLLSGGYSPADEKAVDVFDPELGLPLPEGITPVASARDRDAPSLAECREAGILPDYAECLRVEHELVGPPPELPVSPARGGE</sequence>
<dbReference type="RefSeq" id="WP_191275593.1">
    <property type="nucleotide sequence ID" value="NZ_BMXJ01000009.1"/>
</dbReference>